<evidence type="ECO:0000313" key="3">
    <source>
        <dbReference type="Proteomes" id="UP000091956"/>
    </source>
</evidence>
<dbReference type="Proteomes" id="UP000091956">
    <property type="component" value="Unassembled WGS sequence"/>
</dbReference>
<feature type="signal peptide" evidence="1">
    <location>
        <begin position="1"/>
        <end position="24"/>
    </location>
</feature>
<protein>
    <recommendedName>
        <fullName evidence="4">Lysine-specific metallo-endopeptidase domain-containing protein</fullName>
    </recommendedName>
</protein>
<evidence type="ECO:0008006" key="4">
    <source>
        <dbReference type="Google" id="ProtNLM"/>
    </source>
</evidence>
<keyword evidence="1" id="KW-0732">Signal</keyword>
<evidence type="ECO:0000313" key="2">
    <source>
        <dbReference type="EMBL" id="OBT97835.1"/>
    </source>
</evidence>
<sequence>MARLLFPLGLVTALLIFLFRTVSGLSLNDLFIVQSGSTDGGCDTHFNQAAESGTLDDWHTEITFALDLVVNRLDTYDQDIKVRRALQIFFGIRNNGKASAPARVEIDEIIGQFQRAKDFFDFRQIGGVPMYPLNGNRYLFCDSNFLIHQAEDTPAQDWNAQDIIDANGNIVTIGDVPGYAEALAENKTSEAWWSGDLTPVNGYYFSPTGGDYCDGAGLGLTAEITELNQPTRPTGIESIILCGSSFTNGKPNNYRDGDALIQAGTNLADVVPKSATLLHEALHVLNGAGPTGFLQGDEIYDIAACINAAKATKKRNPENYIFLVTHLYYLYGEPEDGNPGTSINTNWDFAVVGNGANRILGALTP</sequence>
<dbReference type="EMBL" id="KV460220">
    <property type="protein sequence ID" value="OBT97835.1"/>
    <property type="molecule type" value="Genomic_DNA"/>
</dbReference>
<dbReference type="Gene3D" id="3.40.390.10">
    <property type="entry name" value="Collagenase (Catalytic Domain)"/>
    <property type="match status" value="1"/>
</dbReference>
<dbReference type="GeneID" id="28838366"/>
<dbReference type="GO" id="GO:0008237">
    <property type="term" value="F:metallopeptidase activity"/>
    <property type="evidence" value="ECO:0007669"/>
    <property type="project" value="InterPro"/>
</dbReference>
<reference evidence="3" key="2">
    <citation type="journal article" date="2018" name="Nat. Commun.">
        <title>Extreme sensitivity to ultraviolet light in the fungal pathogen causing white-nose syndrome of bats.</title>
        <authorList>
            <person name="Palmer J.M."/>
            <person name="Drees K.P."/>
            <person name="Foster J.T."/>
            <person name="Lindner D.L."/>
        </authorList>
    </citation>
    <scope>NUCLEOTIDE SEQUENCE [LARGE SCALE GENOMIC DNA]</scope>
    <source>
        <strain evidence="3">UAMH 10579</strain>
    </source>
</reference>
<name>A0A1B8GPR6_9PEZI</name>
<gene>
    <name evidence="2" type="ORF">VE01_04980</name>
</gene>
<feature type="chain" id="PRO_5008608822" description="Lysine-specific metallo-endopeptidase domain-containing protein" evidence="1">
    <location>
        <begin position="25"/>
        <end position="365"/>
    </location>
</feature>
<dbReference type="RefSeq" id="XP_018131568.1">
    <property type="nucleotide sequence ID" value="XM_018274446.2"/>
</dbReference>
<dbReference type="OrthoDB" id="4259138at2759"/>
<keyword evidence="3" id="KW-1185">Reference proteome</keyword>
<proteinExistence type="predicted"/>
<dbReference type="AlphaFoldDB" id="A0A1B8GPR6"/>
<accession>A0A1B8GPR6</accession>
<evidence type="ECO:0000256" key="1">
    <source>
        <dbReference type="SAM" id="SignalP"/>
    </source>
</evidence>
<reference evidence="2 3" key="1">
    <citation type="submission" date="2016-03" db="EMBL/GenBank/DDBJ databases">
        <title>Comparative genomics of Pseudogymnoascus destructans, the fungus causing white-nose syndrome of bats.</title>
        <authorList>
            <person name="Palmer J.M."/>
            <person name="Drees K.P."/>
            <person name="Foster J.T."/>
            <person name="Lindner D.L."/>
        </authorList>
    </citation>
    <scope>NUCLEOTIDE SEQUENCE [LARGE SCALE GENOMIC DNA]</scope>
    <source>
        <strain evidence="2 3">UAMH 10579</strain>
    </source>
</reference>
<organism evidence="2 3">
    <name type="scientific">Pseudogymnoascus verrucosus</name>
    <dbReference type="NCBI Taxonomy" id="342668"/>
    <lineage>
        <taxon>Eukaryota</taxon>
        <taxon>Fungi</taxon>
        <taxon>Dikarya</taxon>
        <taxon>Ascomycota</taxon>
        <taxon>Pezizomycotina</taxon>
        <taxon>Leotiomycetes</taxon>
        <taxon>Thelebolales</taxon>
        <taxon>Thelebolaceae</taxon>
        <taxon>Pseudogymnoascus</taxon>
    </lineage>
</organism>
<dbReference type="InterPro" id="IPR024079">
    <property type="entry name" value="MetalloPept_cat_dom_sf"/>
</dbReference>